<dbReference type="eggNOG" id="ENOG5032YBU">
    <property type="taxonomic scope" value="Bacteria"/>
</dbReference>
<organism evidence="1 2">
    <name type="scientific">Prochlorothrix hollandica PCC 9006 = CALU 1027</name>
    <dbReference type="NCBI Taxonomy" id="317619"/>
    <lineage>
        <taxon>Bacteria</taxon>
        <taxon>Bacillati</taxon>
        <taxon>Cyanobacteriota</taxon>
        <taxon>Cyanophyceae</taxon>
        <taxon>Prochlorotrichales</taxon>
        <taxon>Prochlorotrichaceae</taxon>
        <taxon>Prochlorothrix</taxon>
    </lineage>
</organism>
<sequence length="97" mass="11365">MYQITYTQAALEDLQWFRKQEQATILDGIDANLQYEPTRTTRNRKPMRTNPIATWELRLGDFRVLYNVGEAVSIVEIQRIGEKRGSQFLFRGKGENL</sequence>
<dbReference type="Proteomes" id="UP000034681">
    <property type="component" value="Unassembled WGS sequence"/>
</dbReference>
<dbReference type="EMBL" id="AJTX02000003">
    <property type="protein sequence ID" value="KKJ00699.1"/>
    <property type="molecule type" value="Genomic_DNA"/>
</dbReference>
<comment type="caution">
    <text evidence="1">The sequence shown here is derived from an EMBL/GenBank/DDBJ whole genome shotgun (WGS) entry which is preliminary data.</text>
</comment>
<name>A0A0M2Q160_PROHO</name>
<protein>
    <submittedName>
        <fullName evidence="1">Plasmid stabilization system protein, RelE/ParE famil</fullName>
    </submittedName>
</protein>
<gene>
    <name evidence="1" type="ORF">PROH_05285</name>
</gene>
<reference evidence="1" key="1">
    <citation type="submission" date="2012-04" db="EMBL/GenBank/DDBJ databases">
        <authorList>
            <person name="Borisov I.G."/>
            <person name="Ivanikova N.V."/>
            <person name="Pinevich A.V."/>
        </authorList>
    </citation>
    <scope>NUCLEOTIDE SEQUENCE</scope>
    <source>
        <strain evidence="1">CALU 1027</strain>
    </source>
</reference>
<dbReference type="OrthoDB" id="532796at2"/>
<accession>A0A0M2Q160</accession>
<keyword evidence="2" id="KW-1185">Reference proteome</keyword>
<dbReference type="RefSeq" id="WP_017714568.1">
    <property type="nucleotide sequence ID" value="NZ_KB235944.1"/>
</dbReference>
<dbReference type="STRING" id="317619.GCA_000332315_04475"/>
<dbReference type="Gene3D" id="3.30.2310.20">
    <property type="entry name" value="RelE-like"/>
    <property type="match status" value="1"/>
</dbReference>
<dbReference type="SUPFAM" id="SSF143011">
    <property type="entry name" value="RelE-like"/>
    <property type="match status" value="1"/>
</dbReference>
<evidence type="ECO:0000313" key="1">
    <source>
        <dbReference type="EMBL" id="KKJ00699.1"/>
    </source>
</evidence>
<dbReference type="InterPro" id="IPR035093">
    <property type="entry name" value="RelE/ParE_toxin_dom_sf"/>
</dbReference>
<evidence type="ECO:0000313" key="2">
    <source>
        <dbReference type="Proteomes" id="UP000034681"/>
    </source>
</evidence>
<proteinExistence type="predicted"/>
<dbReference type="AlphaFoldDB" id="A0A0M2Q160"/>